<dbReference type="GeneID" id="14924569"/>
<name>L8HFV1_ACACF</name>
<dbReference type="GO" id="GO:0005200">
    <property type="term" value="F:structural constituent of cytoskeleton"/>
    <property type="evidence" value="ECO:0007669"/>
    <property type="project" value="TreeGrafter"/>
</dbReference>
<dbReference type="InterPro" id="IPR007188">
    <property type="entry name" value="ARPC2"/>
</dbReference>
<dbReference type="KEGG" id="acan:ACA1_072100"/>
<protein>
    <recommendedName>
        <fullName evidence="6">Arp2/3 complex 34 kDa subunit</fullName>
    </recommendedName>
</protein>
<dbReference type="STRING" id="1257118.L8HFV1"/>
<dbReference type="InterPro" id="IPR034666">
    <property type="entry name" value="ARPC2/4"/>
</dbReference>
<comment type="subcellular location">
    <subcellularLocation>
        <location evidence="1 6">Cytoplasm</location>
        <location evidence="1 6">Cytoskeleton</location>
    </subcellularLocation>
</comment>
<dbReference type="GO" id="GO:0051015">
    <property type="term" value="F:actin filament binding"/>
    <property type="evidence" value="ECO:0007669"/>
    <property type="project" value="TreeGrafter"/>
</dbReference>
<evidence type="ECO:0000256" key="6">
    <source>
        <dbReference type="RuleBase" id="RU364015"/>
    </source>
</evidence>
<dbReference type="Pfam" id="PF04045">
    <property type="entry name" value="P34-Arc"/>
    <property type="match status" value="1"/>
</dbReference>
<dbReference type="PANTHER" id="PTHR12058">
    <property type="entry name" value="ARP2/3 COMPLEX 34 KDA SUBUNIT"/>
    <property type="match status" value="1"/>
</dbReference>
<dbReference type="GO" id="GO:0030041">
    <property type="term" value="P:actin filament polymerization"/>
    <property type="evidence" value="ECO:0007669"/>
    <property type="project" value="InterPro"/>
</dbReference>
<dbReference type="OrthoDB" id="148331at2759"/>
<evidence type="ECO:0000256" key="5">
    <source>
        <dbReference type="ARBA" id="ARBA00023212"/>
    </source>
</evidence>
<organism evidence="7 8">
    <name type="scientific">Acanthamoeba castellanii (strain ATCC 30010 / Neff)</name>
    <dbReference type="NCBI Taxonomy" id="1257118"/>
    <lineage>
        <taxon>Eukaryota</taxon>
        <taxon>Amoebozoa</taxon>
        <taxon>Discosea</taxon>
        <taxon>Longamoebia</taxon>
        <taxon>Centramoebida</taxon>
        <taxon>Acanthamoebidae</taxon>
        <taxon>Acanthamoeba</taxon>
    </lineage>
</organism>
<dbReference type="GO" id="GO:0034314">
    <property type="term" value="P:Arp2/3 complex-mediated actin nucleation"/>
    <property type="evidence" value="ECO:0007669"/>
    <property type="project" value="InterPro"/>
</dbReference>
<keyword evidence="3 6" id="KW-0963">Cytoplasm</keyword>
<evidence type="ECO:0000256" key="1">
    <source>
        <dbReference type="ARBA" id="ARBA00004245"/>
    </source>
</evidence>
<sequence length="297" mass="34270">MILLETHNCILVDLIRQRFEASQNKDRKESVDITIADFDGVMYHLTNKSESRNVLTVSISWSAIHDITPLGMVERMKVIYGAMVVPPEPSYDFSVQFDLENPSLNIEEVIKKVSLLKRNILAVPFLNVAEGKTKNLVVINYRSNEAMYIKPEADSVTVIFSINFKDQGDIVLGKVFLQEFQDCRRSMSGAPAVSFTQRERPLELRDVQGVYEGADQGFVSFVLFKNHLDPVRREKSIDMIQMFRDYLHYHIKCSKAYMHTRMRLRVETLLQVLNRAKVKNANQEEKKTATGRTFKRD</sequence>
<dbReference type="Proteomes" id="UP000011083">
    <property type="component" value="Unassembled WGS sequence"/>
</dbReference>
<dbReference type="Gene3D" id="3.30.1460.20">
    <property type="match status" value="2"/>
</dbReference>
<keyword evidence="8" id="KW-1185">Reference proteome</keyword>
<dbReference type="EMBL" id="KB007857">
    <property type="protein sequence ID" value="ELR23588.1"/>
    <property type="molecule type" value="Genomic_DNA"/>
</dbReference>
<dbReference type="RefSeq" id="XP_004353116.1">
    <property type="nucleotide sequence ID" value="XM_004353064.1"/>
</dbReference>
<evidence type="ECO:0000256" key="3">
    <source>
        <dbReference type="ARBA" id="ARBA00022490"/>
    </source>
</evidence>
<evidence type="ECO:0000313" key="7">
    <source>
        <dbReference type="EMBL" id="ELR23588.1"/>
    </source>
</evidence>
<proteinExistence type="inferred from homology"/>
<dbReference type="VEuPathDB" id="AmoebaDB:ACA1_072100"/>
<dbReference type="FunFam" id="3.30.1460.20:FF:000002">
    <property type="entry name" value="Arp2/3 complex 34 kDa subunit"/>
    <property type="match status" value="1"/>
</dbReference>
<evidence type="ECO:0000313" key="8">
    <source>
        <dbReference type="Proteomes" id="UP000011083"/>
    </source>
</evidence>
<evidence type="ECO:0000256" key="4">
    <source>
        <dbReference type="ARBA" id="ARBA00023203"/>
    </source>
</evidence>
<comment type="subunit">
    <text evidence="6">Component of the Arp2/3 complex.</text>
</comment>
<dbReference type="OMA" id="FRSYFHY"/>
<gene>
    <name evidence="7" type="ORF">ACA1_072100</name>
</gene>
<dbReference type="GO" id="GO:0005885">
    <property type="term" value="C:Arp2/3 protein complex"/>
    <property type="evidence" value="ECO:0007669"/>
    <property type="project" value="InterPro"/>
</dbReference>
<dbReference type="PANTHER" id="PTHR12058:SF0">
    <property type="entry name" value="ACTIN-RELATED PROTEIN 2_3 COMPLEX SUBUNIT 2"/>
    <property type="match status" value="1"/>
</dbReference>
<keyword evidence="4 6" id="KW-0009">Actin-binding</keyword>
<dbReference type="SUPFAM" id="SSF69645">
    <property type="entry name" value="Arp2/3 complex subunits"/>
    <property type="match status" value="2"/>
</dbReference>
<comment type="function">
    <text evidence="6">Functions as actin-binding component of the Arp2/3 complex which is involved in regulation of actin polymerization and together with an activating nucleation-promoting factor (NPF) mediates the formation of branched actin networks.</text>
</comment>
<accession>L8HFV1</accession>
<reference evidence="7 8" key="1">
    <citation type="journal article" date="2013" name="Genome Biol.">
        <title>Genome of Acanthamoeba castellanii highlights extensive lateral gene transfer and early evolution of tyrosine kinase signaling.</title>
        <authorList>
            <person name="Clarke M."/>
            <person name="Lohan A.J."/>
            <person name="Liu B."/>
            <person name="Lagkouvardos I."/>
            <person name="Roy S."/>
            <person name="Zafar N."/>
            <person name="Bertelli C."/>
            <person name="Schilde C."/>
            <person name="Kianianmomeni A."/>
            <person name="Burglin T.R."/>
            <person name="Frech C."/>
            <person name="Turcotte B."/>
            <person name="Kopec K.O."/>
            <person name="Synnott J.M."/>
            <person name="Choo C."/>
            <person name="Paponov I."/>
            <person name="Finkler A."/>
            <person name="Soon Heng Tan C."/>
            <person name="Hutchins A.P."/>
            <person name="Weinmeier T."/>
            <person name="Rattei T."/>
            <person name="Chu J.S."/>
            <person name="Gimenez G."/>
            <person name="Irimia M."/>
            <person name="Rigden D.J."/>
            <person name="Fitzpatrick D.A."/>
            <person name="Lorenzo-Morales J."/>
            <person name="Bateman A."/>
            <person name="Chiu C.H."/>
            <person name="Tang P."/>
            <person name="Hegemann P."/>
            <person name="Fromm H."/>
            <person name="Raoult D."/>
            <person name="Greub G."/>
            <person name="Miranda-Saavedra D."/>
            <person name="Chen N."/>
            <person name="Nash P."/>
            <person name="Ginger M.L."/>
            <person name="Horn M."/>
            <person name="Schaap P."/>
            <person name="Caler L."/>
            <person name="Loftus B."/>
        </authorList>
    </citation>
    <scope>NUCLEOTIDE SEQUENCE [LARGE SCALE GENOMIC DNA]</scope>
    <source>
        <strain evidence="7 8">Neff</strain>
    </source>
</reference>
<keyword evidence="5 6" id="KW-0206">Cytoskeleton</keyword>
<comment type="similarity">
    <text evidence="2 6">Belongs to the ARPC2 family.</text>
</comment>
<dbReference type="AlphaFoldDB" id="L8HFV1"/>
<evidence type="ECO:0000256" key="2">
    <source>
        <dbReference type="ARBA" id="ARBA00007192"/>
    </source>
</evidence>